<keyword evidence="2" id="KW-1185">Reference proteome</keyword>
<dbReference type="OrthoDB" id="28186at10239"/>
<gene>
    <name evidence="1" type="primary">201</name>
</gene>
<dbReference type="InterPro" id="IPR055594">
    <property type="entry name" value="DUF7170"/>
</dbReference>
<dbReference type="EMBL" id="GU070616">
    <property type="protein sequence ID" value="ADP02597.1"/>
    <property type="molecule type" value="Genomic_DNA"/>
</dbReference>
<name>G3BM67_9CAUD</name>
<dbReference type="GeneID" id="11258182"/>
<dbReference type="Proteomes" id="UP000008530">
    <property type="component" value="Segment"/>
</dbReference>
<dbReference type="Pfam" id="PF23776">
    <property type="entry name" value="DUF7170"/>
    <property type="match status" value="1"/>
</dbReference>
<sequence length="60" mass="6637">MENVNVVTSETMVTLFTWETSANHCQSRSVPLPHALRMLNGGFYRAKVVAENGEVLADTL</sequence>
<dbReference type="RefSeq" id="YP_004894008.1">
    <property type="nucleotide sequence ID" value="NC_016071.1"/>
</dbReference>
<reference evidence="1 2" key="1">
    <citation type="journal article" date="2011" name="J. Virol.">
        <title>Genomic and proteomic characterization of the broad host range Salmonella phage PVP-SE1 - The creation of a new phage genus.</title>
        <authorList>
            <person name="Santos S.B."/>
            <person name="Kropinski A.M."/>
            <person name="Ceyssens P.J."/>
            <person name="Ackermann H.W."/>
            <person name="Villegas A."/>
            <person name="Lavigne R."/>
            <person name="Krylov V.N."/>
            <person name="Carvalho C.M."/>
            <person name="Ferreira E.C."/>
            <person name="Azeredo J."/>
        </authorList>
    </citation>
    <scope>NUCLEOTIDE SEQUENCE [LARGE SCALE GENOMIC DNA]</scope>
    <source>
        <strain evidence="1">PVP-SE1</strain>
    </source>
</reference>
<proteinExistence type="predicted"/>
<accession>G3BM67</accession>
<protein>
    <submittedName>
        <fullName evidence="1">Uncharacterized protein 201</fullName>
    </submittedName>
</protein>
<organism evidence="1 2">
    <name type="scientific">Salmonella phage PVPSE1</name>
    <dbReference type="NCBI Taxonomy" id="889338"/>
    <lineage>
        <taxon>Viruses</taxon>
        <taxon>Duplodnaviria</taxon>
        <taxon>Heunggongvirae</taxon>
        <taxon>Uroviricota</taxon>
        <taxon>Caudoviricetes</taxon>
        <taxon>Vequintavirinae</taxon>
        <taxon>Seunavirus</taxon>
        <taxon>Seunavirus PVPSE1</taxon>
    </lineage>
</organism>
<dbReference type="KEGG" id="vg:11258182"/>
<evidence type="ECO:0000313" key="1">
    <source>
        <dbReference type="EMBL" id="ADP02597.1"/>
    </source>
</evidence>
<evidence type="ECO:0000313" key="2">
    <source>
        <dbReference type="Proteomes" id="UP000008530"/>
    </source>
</evidence>